<keyword evidence="1" id="KW-0805">Transcription regulation</keyword>
<dbReference type="InterPro" id="IPR018060">
    <property type="entry name" value="HTH_AraC"/>
</dbReference>
<sequence>MARYWEVTWDYAEPYRQKVVPYPNVQLTFRDGGAALQGVVAGHQTKVLAGRGHVFGVAFRPGAFRPFLGAPVSTLTDRTVDAATVFDPALPAPEVTEVERYLRRRLPEPDPRAQEAAGVVDAVATTPGITRVDALAGDLGLSVRQLQRLFAEHVGLGPKWVIRRYRLHEVTERLAAGTPVDWAAVAADLGYADQAHLTRDFTAMFGESPTWYARRY</sequence>
<evidence type="ECO:0000313" key="5">
    <source>
        <dbReference type="EMBL" id="MCT2585776.1"/>
    </source>
</evidence>
<dbReference type="Pfam" id="PF20240">
    <property type="entry name" value="DUF6597"/>
    <property type="match status" value="1"/>
</dbReference>
<dbReference type="InterPro" id="IPR009057">
    <property type="entry name" value="Homeodomain-like_sf"/>
</dbReference>
<evidence type="ECO:0000313" key="6">
    <source>
        <dbReference type="Proteomes" id="UP001156441"/>
    </source>
</evidence>
<evidence type="ECO:0000256" key="1">
    <source>
        <dbReference type="ARBA" id="ARBA00023015"/>
    </source>
</evidence>
<keyword evidence="6" id="KW-1185">Reference proteome</keyword>
<dbReference type="Gene3D" id="1.10.10.60">
    <property type="entry name" value="Homeodomain-like"/>
    <property type="match status" value="1"/>
</dbReference>
<dbReference type="SUPFAM" id="SSF46689">
    <property type="entry name" value="Homeodomain-like"/>
    <property type="match status" value="1"/>
</dbReference>
<dbReference type="PROSITE" id="PS01124">
    <property type="entry name" value="HTH_ARAC_FAMILY_2"/>
    <property type="match status" value="1"/>
</dbReference>
<proteinExistence type="predicted"/>
<dbReference type="PANTHER" id="PTHR46796:SF15">
    <property type="entry name" value="BLL1074 PROTEIN"/>
    <property type="match status" value="1"/>
</dbReference>
<dbReference type="SMART" id="SM00342">
    <property type="entry name" value="HTH_ARAC"/>
    <property type="match status" value="1"/>
</dbReference>
<gene>
    <name evidence="5" type="ORF">JT362_21910</name>
</gene>
<dbReference type="Proteomes" id="UP001156441">
    <property type="component" value="Unassembled WGS sequence"/>
</dbReference>
<accession>A0ABT2JDI0</accession>
<reference evidence="5 6" key="1">
    <citation type="submission" date="2021-02" db="EMBL/GenBank/DDBJ databases">
        <title>Actinophytocola xerophila sp. nov., isolated from soil of cotton cropping field.</title>
        <authorList>
            <person name="Huang R."/>
            <person name="Chen X."/>
            <person name="Ge X."/>
            <person name="Liu W."/>
        </authorList>
    </citation>
    <scope>NUCLEOTIDE SEQUENCE [LARGE SCALE GENOMIC DNA]</scope>
    <source>
        <strain evidence="5 6">S1-96</strain>
    </source>
</reference>
<dbReference type="InterPro" id="IPR046532">
    <property type="entry name" value="DUF6597"/>
</dbReference>
<organism evidence="5 6">
    <name type="scientific">Actinophytocola gossypii</name>
    <dbReference type="NCBI Taxonomy" id="2812003"/>
    <lineage>
        <taxon>Bacteria</taxon>
        <taxon>Bacillati</taxon>
        <taxon>Actinomycetota</taxon>
        <taxon>Actinomycetes</taxon>
        <taxon>Pseudonocardiales</taxon>
        <taxon>Pseudonocardiaceae</taxon>
    </lineage>
</organism>
<dbReference type="EMBL" id="JAFFZE010000016">
    <property type="protein sequence ID" value="MCT2585776.1"/>
    <property type="molecule type" value="Genomic_DNA"/>
</dbReference>
<name>A0ABT2JDI0_9PSEU</name>
<dbReference type="PANTHER" id="PTHR46796">
    <property type="entry name" value="HTH-TYPE TRANSCRIPTIONAL ACTIVATOR RHAS-RELATED"/>
    <property type="match status" value="1"/>
</dbReference>
<protein>
    <submittedName>
        <fullName evidence="5">AraC family transcriptional regulator</fullName>
    </submittedName>
</protein>
<dbReference type="Pfam" id="PF12833">
    <property type="entry name" value="HTH_18"/>
    <property type="match status" value="1"/>
</dbReference>
<evidence type="ECO:0000256" key="2">
    <source>
        <dbReference type="ARBA" id="ARBA00023125"/>
    </source>
</evidence>
<keyword evidence="3" id="KW-0804">Transcription</keyword>
<keyword evidence="2" id="KW-0238">DNA-binding</keyword>
<comment type="caution">
    <text evidence="5">The sequence shown here is derived from an EMBL/GenBank/DDBJ whole genome shotgun (WGS) entry which is preliminary data.</text>
</comment>
<evidence type="ECO:0000259" key="4">
    <source>
        <dbReference type="PROSITE" id="PS01124"/>
    </source>
</evidence>
<evidence type="ECO:0000256" key="3">
    <source>
        <dbReference type="ARBA" id="ARBA00023163"/>
    </source>
</evidence>
<feature type="domain" description="HTH araC/xylS-type" evidence="4">
    <location>
        <begin position="114"/>
        <end position="215"/>
    </location>
</feature>
<dbReference type="InterPro" id="IPR050204">
    <property type="entry name" value="AraC_XylS_family_regulators"/>
</dbReference>